<sequence length="275" mass="31403">MWCSNLAPLATVNRVFLLLVIAMAECNTCGPGLITPGVGCQELTSDKPEFYRTNIVSNNLTDNRTCPSEAYTLPKMVLNITTIRATQYHSRRISSRKDVLYLARLEEEKRIEAERKKEEQEDKEKIKNKVKSIKHRKVLEKKSQEAKEAMQKENLLEKQESEAKEVQSYKSLVAEANERINNAIKINDQKDLQIAQTTLEAPSRKLEETDSAFEKIRNKQHQTKHHYYYYFGFTIVISKFRYPVLLETAAFPEVVGVVAFADDLLIGVEASLGGT</sequence>
<evidence type="ECO:0000313" key="3">
    <source>
        <dbReference type="EMBL" id="CAD7571659.1"/>
    </source>
</evidence>
<proteinExistence type="predicted"/>
<keyword evidence="2" id="KW-0732">Signal</keyword>
<protein>
    <submittedName>
        <fullName evidence="3">(California timema) hypothetical protein</fullName>
    </submittedName>
</protein>
<name>A0A7R9P6T9_TIMCA</name>
<reference evidence="3" key="1">
    <citation type="submission" date="2020-11" db="EMBL/GenBank/DDBJ databases">
        <authorList>
            <person name="Tran Van P."/>
        </authorList>
    </citation>
    <scope>NUCLEOTIDE SEQUENCE</scope>
</reference>
<evidence type="ECO:0000256" key="2">
    <source>
        <dbReference type="SAM" id="SignalP"/>
    </source>
</evidence>
<accession>A0A7R9P6T9</accession>
<feature type="signal peptide" evidence="2">
    <location>
        <begin position="1"/>
        <end position="26"/>
    </location>
</feature>
<organism evidence="3">
    <name type="scientific">Timema californicum</name>
    <name type="common">California timema</name>
    <name type="synonym">Walking stick</name>
    <dbReference type="NCBI Taxonomy" id="61474"/>
    <lineage>
        <taxon>Eukaryota</taxon>
        <taxon>Metazoa</taxon>
        <taxon>Ecdysozoa</taxon>
        <taxon>Arthropoda</taxon>
        <taxon>Hexapoda</taxon>
        <taxon>Insecta</taxon>
        <taxon>Pterygota</taxon>
        <taxon>Neoptera</taxon>
        <taxon>Polyneoptera</taxon>
        <taxon>Phasmatodea</taxon>
        <taxon>Timematodea</taxon>
        <taxon>Timematoidea</taxon>
        <taxon>Timematidae</taxon>
        <taxon>Timema</taxon>
    </lineage>
</organism>
<gene>
    <name evidence="3" type="ORF">TCMB3V08_LOCUS4329</name>
</gene>
<evidence type="ECO:0000256" key="1">
    <source>
        <dbReference type="SAM" id="MobiDB-lite"/>
    </source>
</evidence>
<dbReference type="AlphaFoldDB" id="A0A7R9P6T9"/>
<feature type="region of interest" description="Disordered" evidence="1">
    <location>
        <begin position="141"/>
        <end position="160"/>
    </location>
</feature>
<dbReference type="EMBL" id="OE180637">
    <property type="protein sequence ID" value="CAD7571659.1"/>
    <property type="molecule type" value="Genomic_DNA"/>
</dbReference>
<feature type="chain" id="PRO_5031437121" evidence="2">
    <location>
        <begin position="27"/>
        <end position="275"/>
    </location>
</feature>